<evidence type="ECO:0000256" key="2">
    <source>
        <dbReference type="ARBA" id="ARBA00023239"/>
    </source>
</evidence>
<organism evidence="5 6">
    <name type="scientific">Sphingobium scionense</name>
    <dbReference type="NCBI Taxonomy" id="1404341"/>
    <lineage>
        <taxon>Bacteria</taxon>
        <taxon>Pseudomonadati</taxon>
        <taxon>Pseudomonadota</taxon>
        <taxon>Alphaproteobacteria</taxon>
        <taxon>Sphingomonadales</taxon>
        <taxon>Sphingomonadaceae</taxon>
        <taxon>Sphingobium</taxon>
    </lineage>
</organism>
<evidence type="ECO:0000259" key="4">
    <source>
        <dbReference type="Pfam" id="PF05426"/>
    </source>
</evidence>
<dbReference type="InterPro" id="IPR008929">
    <property type="entry name" value="Chondroitin_lyas"/>
</dbReference>
<dbReference type="GO" id="GO:0016829">
    <property type="term" value="F:lyase activity"/>
    <property type="evidence" value="ECO:0007669"/>
    <property type="project" value="UniProtKB-KW"/>
</dbReference>
<evidence type="ECO:0000313" key="6">
    <source>
        <dbReference type="Proteomes" id="UP000590524"/>
    </source>
</evidence>
<name>A0A7W6LQE9_9SPHN</name>
<dbReference type="EMBL" id="JACIEU010000008">
    <property type="protein sequence ID" value="MBB4148593.1"/>
    <property type="molecule type" value="Genomic_DNA"/>
</dbReference>
<evidence type="ECO:0000313" key="5">
    <source>
        <dbReference type="EMBL" id="MBB4148593.1"/>
    </source>
</evidence>
<feature type="region of interest" description="Disordered" evidence="3">
    <location>
        <begin position="1"/>
        <end position="37"/>
    </location>
</feature>
<proteinExistence type="predicted"/>
<comment type="caution">
    <text evidence="5">The sequence shown here is derived from an EMBL/GenBank/DDBJ whole genome shotgun (WGS) entry which is preliminary data.</text>
</comment>
<dbReference type="InterPro" id="IPR008397">
    <property type="entry name" value="Alginate_lyase_dom"/>
</dbReference>
<dbReference type="RefSeq" id="WP_188082329.1">
    <property type="nucleotide sequence ID" value="NZ_JACIEU010000008.1"/>
</dbReference>
<dbReference type="Pfam" id="PF05426">
    <property type="entry name" value="Alginate_lyase"/>
    <property type="match status" value="1"/>
</dbReference>
<accession>A0A7W6LQE9</accession>
<dbReference type="GO" id="GO:0042597">
    <property type="term" value="C:periplasmic space"/>
    <property type="evidence" value="ECO:0007669"/>
    <property type="project" value="InterPro"/>
</dbReference>
<keyword evidence="6" id="KW-1185">Reference proteome</keyword>
<keyword evidence="1" id="KW-0732">Signal</keyword>
<evidence type="ECO:0000256" key="1">
    <source>
        <dbReference type="ARBA" id="ARBA00022729"/>
    </source>
</evidence>
<dbReference type="SUPFAM" id="SSF48230">
    <property type="entry name" value="Chondroitin AC/alginate lyase"/>
    <property type="match status" value="1"/>
</dbReference>
<dbReference type="Gene3D" id="1.50.10.100">
    <property type="entry name" value="Chondroitin AC/alginate lyase"/>
    <property type="match status" value="1"/>
</dbReference>
<evidence type="ECO:0000256" key="3">
    <source>
        <dbReference type="SAM" id="MobiDB-lite"/>
    </source>
</evidence>
<feature type="domain" description="Alginate lyase" evidence="4">
    <location>
        <begin position="173"/>
        <end position="346"/>
    </location>
</feature>
<protein>
    <recommendedName>
        <fullName evidence="4">Alginate lyase domain-containing protein</fullName>
    </recommendedName>
</protein>
<feature type="compositionally biased region" description="Polar residues" evidence="3">
    <location>
        <begin position="9"/>
        <end position="18"/>
    </location>
</feature>
<gene>
    <name evidence="5" type="ORF">GGQ90_002376</name>
</gene>
<keyword evidence="2" id="KW-0456">Lyase</keyword>
<dbReference type="Proteomes" id="UP000590524">
    <property type="component" value="Unassembled WGS sequence"/>
</dbReference>
<dbReference type="AlphaFoldDB" id="A0A7W6LQE9"/>
<sequence length="410" mass="45345">MSAPLRENLSLTSMSACQSPVEHRSERGHPNMGLSMGSKASIDRERAGNDPGGTMLWSFKDITLDARALKIGQSNMKVDYLPILNKLPRRVYIQATLAIASGVLLPQNALARQACPVTPPAQTSLQGIHARYVAARWPEQVIDTAAVKQNDETLKNLRLFSDQATRLSDQALTGDKTAASCLKSALAAWAAQGALLGPATSDQGRFERLWALAGLSVISFKLEHSGTPLPNDTRTWLHRVALIVKDEQRFARKTDATNMTLWAALGTGTVAAITKDTPLWNWSLSRVNNFLSNIQPSGIAPTELARRERATNYHFFAAQPLMAFDRIARCYNRPFNASRRQSMDRFLALLRDLRAGKTSLTQQAKVKQLPYQHQGWFDLLDKQTLPPNSRDVEIDRLGGSVIAFRKATNC</sequence>
<reference evidence="5 6" key="1">
    <citation type="submission" date="2020-08" db="EMBL/GenBank/DDBJ databases">
        <title>Genomic Encyclopedia of Type Strains, Phase IV (KMG-IV): sequencing the most valuable type-strain genomes for metagenomic binning, comparative biology and taxonomic classification.</title>
        <authorList>
            <person name="Goeker M."/>
        </authorList>
    </citation>
    <scope>NUCLEOTIDE SEQUENCE [LARGE SCALE GENOMIC DNA]</scope>
    <source>
        <strain evidence="5 6">DSM 19371</strain>
    </source>
</reference>